<keyword evidence="2" id="KW-0472">Membrane</keyword>
<evidence type="ECO:0000313" key="5">
    <source>
        <dbReference type="EMBL" id="KAK8839776.1"/>
    </source>
</evidence>
<evidence type="ECO:0000259" key="4">
    <source>
        <dbReference type="Pfam" id="PF00754"/>
    </source>
</evidence>
<feature type="domain" description="F5/8 type C" evidence="4">
    <location>
        <begin position="63"/>
        <end position="181"/>
    </location>
</feature>
<feature type="signal peptide" evidence="3">
    <location>
        <begin position="1"/>
        <end position="16"/>
    </location>
</feature>
<feature type="region of interest" description="Disordered" evidence="1">
    <location>
        <begin position="1087"/>
        <end position="1107"/>
    </location>
</feature>
<evidence type="ECO:0000313" key="6">
    <source>
        <dbReference type="Proteomes" id="UP001470230"/>
    </source>
</evidence>
<reference evidence="5 6" key="1">
    <citation type="submission" date="2024-04" db="EMBL/GenBank/DDBJ databases">
        <title>Tritrichomonas musculus Genome.</title>
        <authorList>
            <person name="Alves-Ferreira E."/>
            <person name="Grigg M."/>
            <person name="Lorenzi H."/>
            <person name="Galac M."/>
        </authorList>
    </citation>
    <scope>NUCLEOTIDE SEQUENCE [LARGE SCALE GENOMIC DNA]</scope>
    <source>
        <strain evidence="5 6">EAF2021</strain>
    </source>
</reference>
<feature type="transmembrane region" description="Helical" evidence="2">
    <location>
        <begin position="1056"/>
        <end position="1079"/>
    </location>
</feature>
<gene>
    <name evidence="5" type="ORF">M9Y10_031482</name>
</gene>
<protein>
    <recommendedName>
        <fullName evidence="4">F5/8 type C domain-containing protein</fullName>
    </recommendedName>
</protein>
<sequence>MILFVSLLAIFGVSQSIYQKESSACDEFQTMNCIEYTNVQGKYADSSYIFQHKIYRTRFTYKATGEKEGYPLSNAFDHTDKDSYWAAATPNSDTYHNSIVVEFKKAVSIEAILYYPSFFSRGSNRIFNGSPTKLKIYTSIDNKTYQLEGIFVGTPQKDWNQFQFVLSQPVLCDKIKLEFVEVTADTHTSGGAFTPVTGGITFIQSFTDIESGSTNLAGNFANKEYFNSHKISTDKFTYESTPSKSDKPLKNAFDTSDKGTYWVTQYPNNDTFHNSITVTFSNLYYIEGLVYYPAYNTPQGKPRNFHGVPTKMNVYTSSGDKKLELTHVLYCSPENGWNEIQYVFPKPLRCDKLMLEFIEVTPENFFSGGALNVAVGGIAIMQSIQYSTINYTQRAGKYDNKTYLTMHRWSPSRFTYTASGQKDDAPISNAFDYSDSGTYWVAAEPNSETFHNTINVSFKEPLLLEAILYYASFNSKGGDRVFNGVPLKLIIWTSINNEKYEQKAVFVGSPQKDWNQFQFVFPSPVHCDKVVFEFVEVSPNSLNSGGALTPTTGGITFYGIIEGPNLQYCPVAGNFADKTYVSQHKLVPTTDFTYESTPVKEGYPISNAFDGSIDNSYWVALNTNTDTYHNNITVTFNSMQGVEAFLLYPTFTNSASVYHGTPLEMNVWAAIENDKYELKATFRSAPEKGWKQLQFVFISPVVCKQMRLEIVEVTPDNWAFKDGKQHPSLGDLVFLKTEIPAATQVPQATQAPPLPTPARTAFPPVYSCGDSNNRCDIKGEEDKPAHVSISLTDFNKVAFNEDGGAIHLIDSTLDCENVKFNGCQSNSGGGGGIFVDNKNVVKAGEIRLESLQFTGCKALYGGGVYVCSSSESVPVKVSNCEFTKNEATAAKSGSTVFWGGSALFVNAKAGSLTNNIFSENKGSGAVKIINEFDKDNSKLLLHNDLPSFLLSDSRFVNTLDSSCLLFYVAGNNGVNCEVKNCIFSGALQKGSHYIDGVSLSKESKKLHVSKCKFAADSHSSLNMNSDNDFLSVNLKNQVFNFDQIIKNDNNGKKSSLLTFSNLVFAGSALVVVSVLVILLRHKKQSQHNDISEEDSENNDQLIEKSLI</sequence>
<dbReference type="Pfam" id="PF00754">
    <property type="entry name" value="F5_F8_type_C"/>
    <property type="match status" value="1"/>
</dbReference>
<keyword evidence="2" id="KW-1133">Transmembrane helix</keyword>
<organism evidence="5 6">
    <name type="scientific">Tritrichomonas musculus</name>
    <dbReference type="NCBI Taxonomy" id="1915356"/>
    <lineage>
        <taxon>Eukaryota</taxon>
        <taxon>Metamonada</taxon>
        <taxon>Parabasalia</taxon>
        <taxon>Tritrichomonadida</taxon>
        <taxon>Tritrichomonadidae</taxon>
        <taxon>Tritrichomonas</taxon>
    </lineage>
</organism>
<name>A0ABR2H1J5_9EUKA</name>
<dbReference type="InterPro" id="IPR000421">
    <property type="entry name" value="FA58C"/>
</dbReference>
<comment type="caution">
    <text evidence="5">The sequence shown here is derived from an EMBL/GenBank/DDBJ whole genome shotgun (WGS) entry which is preliminary data.</text>
</comment>
<keyword evidence="6" id="KW-1185">Reference proteome</keyword>
<feature type="chain" id="PRO_5046348284" description="F5/8 type C domain-containing protein" evidence="3">
    <location>
        <begin position="17"/>
        <end position="1107"/>
    </location>
</feature>
<dbReference type="Gene3D" id="2.60.120.260">
    <property type="entry name" value="Galactose-binding domain-like"/>
    <property type="match status" value="4"/>
</dbReference>
<dbReference type="InterPro" id="IPR011050">
    <property type="entry name" value="Pectin_lyase_fold/virulence"/>
</dbReference>
<evidence type="ECO:0000256" key="1">
    <source>
        <dbReference type="SAM" id="MobiDB-lite"/>
    </source>
</evidence>
<accession>A0ABR2H1J5</accession>
<proteinExistence type="predicted"/>
<keyword evidence="2" id="KW-0812">Transmembrane</keyword>
<dbReference type="SUPFAM" id="SSF51126">
    <property type="entry name" value="Pectin lyase-like"/>
    <property type="match status" value="1"/>
</dbReference>
<keyword evidence="3" id="KW-0732">Signal</keyword>
<evidence type="ECO:0000256" key="2">
    <source>
        <dbReference type="SAM" id="Phobius"/>
    </source>
</evidence>
<dbReference type="EMBL" id="JAPFFF010000050">
    <property type="protein sequence ID" value="KAK8839776.1"/>
    <property type="molecule type" value="Genomic_DNA"/>
</dbReference>
<dbReference type="Proteomes" id="UP001470230">
    <property type="component" value="Unassembled WGS sequence"/>
</dbReference>
<dbReference type="SUPFAM" id="SSF49785">
    <property type="entry name" value="Galactose-binding domain-like"/>
    <property type="match status" value="4"/>
</dbReference>
<dbReference type="InterPro" id="IPR008979">
    <property type="entry name" value="Galactose-bd-like_sf"/>
</dbReference>
<evidence type="ECO:0000256" key="3">
    <source>
        <dbReference type="SAM" id="SignalP"/>
    </source>
</evidence>